<dbReference type="AlphaFoldDB" id="A0A6C0C428"/>
<sequence>MVHIFSIEGNIGSGKSTLVKILGKKIATLSNKSVIYVQEPVSEWENLKDINGDTILQKFYADPKKYAFSFQMMTYISRLTLLKKTIQENPESIIITERSVFTDREVFAKMLYEENKIEEINYQIYLKWFNEFIEDIPISGLIYVNTTPVKSKERVDSRARTGENIPLEYLEKCHCYHSNWICNVTTPVYNFDGNCNFMDSISTHTLIQIKRFITNTIQLKNTSIQDQYMYTKCTA</sequence>
<dbReference type="InterPro" id="IPR050566">
    <property type="entry name" value="Deoxyribonucleoside_kinase"/>
</dbReference>
<dbReference type="SUPFAM" id="SSF52540">
    <property type="entry name" value="P-loop containing nucleoside triphosphate hydrolases"/>
    <property type="match status" value="1"/>
</dbReference>
<proteinExistence type="predicted"/>
<dbReference type="Pfam" id="PF01712">
    <property type="entry name" value="dNK"/>
    <property type="match status" value="1"/>
</dbReference>
<organism evidence="2">
    <name type="scientific">viral metagenome</name>
    <dbReference type="NCBI Taxonomy" id="1070528"/>
    <lineage>
        <taxon>unclassified sequences</taxon>
        <taxon>metagenomes</taxon>
        <taxon>organismal metagenomes</taxon>
    </lineage>
</organism>
<accession>A0A6C0C428</accession>
<name>A0A6C0C428_9ZZZZ</name>
<dbReference type="Gene3D" id="3.40.50.300">
    <property type="entry name" value="P-loop containing nucleotide triphosphate hydrolases"/>
    <property type="match status" value="1"/>
</dbReference>
<dbReference type="PANTHER" id="PTHR10513">
    <property type="entry name" value="DEOXYNUCLEOSIDE KINASE"/>
    <property type="match status" value="1"/>
</dbReference>
<protein>
    <recommendedName>
        <fullName evidence="1">Deoxynucleoside kinase domain-containing protein</fullName>
    </recommendedName>
</protein>
<evidence type="ECO:0000259" key="1">
    <source>
        <dbReference type="Pfam" id="PF01712"/>
    </source>
</evidence>
<reference evidence="2" key="1">
    <citation type="journal article" date="2020" name="Nature">
        <title>Giant virus diversity and host interactions through global metagenomics.</title>
        <authorList>
            <person name="Schulz F."/>
            <person name="Roux S."/>
            <person name="Paez-Espino D."/>
            <person name="Jungbluth S."/>
            <person name="Walsh D.A."/>
            <person name="Denef V.J."/>
            <person name="McMahon K.D."/>
            <person name="Konstantinidis K.T."/>
            <person name="Eloe-Fadrosh E.A."/>
            <person name="Kyrpides N.C."/>
            <person name="Woyke T."/>
        </authorList>
    </citation>
    <scope>NUCLEOTIDE SEQUENCE</scope>
    <source>
        <strain evidence="2">GVMAG-M-3300020185-33</strain>
    </source>
</reference>
<dbReference type="PIRSF" id="PIRSF000705">
    <property type="entry name" value="DNK"/>
    <property type="match status" value="1"/>
</dbReference>
<dbReference type="GO" id="GO:0005524">
    <property type="term" value="F:ATP binding"/>
    <property type="evidence" value="ECO:0007669"/>
    <property type="project" value="InterPro"/>
</dbReference>
<dbReference type="InterPro" id="IPR027417">
    <property type="entry name" value="P-loop_NTPase"/>
</dbReference>
<dbReference type="InterPro" id="IPR031314">
    <property type="entry name" value="DNK_dom"/>
</dbReference>
<dbReference type="PANTHER" id="PTHR10513:SF35">
    <property type="entry name" value="DEOXYADENOSINE KINASE"/>
    <property type="match status" value="1"/>
</dbReference>
<dbReference type="GO" id="GO:0005737">
    <property type="term" value="C:cytoplasm"/>
    <property type="evidence" value="ECO:0007669"/>
    <property type="project" value="TreeGrafter"/>
</dbReference>
<evidence type="ECO:0000313" key="2">
    <source>
        <dbReference type="EMBL" id="QHS99170.1"/>
    </source>
</evidence>
<dbReference type="InterPro" id="IPR002624">
    <property type="entry name" value="DCK/DGK"/>
</dbReference>
<feature type="domain" description="Deoxynucleoside kinase" evidence="1">
    <location>
        <begin position="5"/>
        <end position="200"/>
    </location>
</feature>
<dbReference type="EMBL" id="MN739335">
    <property type="protein sequence ID" value="QHS99170.1"/>
    <property type="molecule type" value="Genomic_DNA"/>
</dbReference>
<dbReference type="GO" id="GO:0019136">
    <property type="term" value="F:deoxynucleoside kinase activity"/>
    <property type="evidence" value="ECO:0007669"/>
    <property type="project" value="InterPro"/>
</dbReference>